<organism evidence="1 2">
    <name type="scientific">Pelomonas caseinilytica</name>
    <dbReference type="NCBI Taxonomy" id="2906763"/>
    <lineage>
        <taxon>Bacteria</taxon>
        <taxon>Pseudomonadati</taxon>
        <taxon>Pseudomonadota</taxon>
        <taxon>Betaproteobacteria</taxon>
        <taxon>Burkholderiales</taxon>
        <taxon>Sphaerotilaceae</taxon>
        <taxon>Roseateles</taxon>
    </lineage>
</organism>
<evidence type="ECO:0000313" key="1">
    <source>
        <dbReference type="EMBL" id="MCE4538229.1"/>
    </source>
</evidence>
<proteinExistence type="predicted"/>
<dbReference type="EMBL" id="JAJTWT010000005">
    <property type="protein sequence ID" value="MCE4538229.1"/>
    <property type="molecule type" value="Genomic_DNA"/>
</dbReference>
<reference evidence="1 2" key="1">
    <citation type="submission" date="2021-12" db="EMBL/GenBank/DDBJ databases">
        <title>Genome seq of p7.</title>
        <authorList>
            <person name="Seo T."/>
        </authorList>
    </citation>
    <scope>NUCLEOTIDE SEQUENCE [LARGE SCALE GENOMIC DNA]</scope>
    <source>
        <strain evidence="1 2">P7</strain>
    </source>
</reference>
<gene>
    <name evidence="1" type="ORF">LXT12_13305</name>
</gene>
<evidence type="ECO:0000313" key="2">
    <source>
        <dbReference type="Proteomes" id="UP001201463"/>
    </source>
</evidence>
<accession>A0ABS8XI41</accession>
<comment type="caution">
    <text evidence="1">The sequence shown here is derived from an EMBL/GenBank/DDBJ whole genome shotgun (WGS) entry which is preliminary data.</text>
</comment>
<protein>
    <recommendedName>
        <fullName evidence="3">Effector protein</fullName>
    </recommendedName>
</protein>
<dbReference type="Proteomes" id="UP001201463">
    <property type="component" value="Unassembled WGS sequence"/>
</dbReference>
<evidence type="ECO:0008006" key="3">
    <source>
        <dbReference type="Google" id="ProtNLM"/>
    </source>
</evidence>
<keyword evidence="2" id="KW-1185">Reference proteome</keyword>
<sequence>MVAVVTGGGLGLNLGSASVLGGAGIAGAASFGRQSDRIYVNAASGNLVVQVRDELLVGRGGDAAGLRTYNSLGSFIDDNGDNWLPGLVRKVWLSSGTANAAGSVAMRRDEDGSEAVFNWDGASGRYVSTNGAGAYDSLSFDAGSGNWTFVDGTSRTVEVYANSTGRLLSATDADGNSFLHVGQGFVKNSYDQAVAGMMNRQNSWSERAVHTVLATATLPLAAAEELVRGALNIPSAAAEAIPLAAQAGTNAARAMDSRLSTSDRVEAGLAAVRDGAFAFTGLGGAVTALRPSLEIGMPPVGPSAERMTGGLRNPANLRLDERQMQRLSQEFVEVGGDPAMLRFNRGSQTSFVDELNIVNVRGDVLPIEDALHPRSSMSSRAVLAHELGHAAHRGTGVEVGAWNDEFRASYWAARNAPGLSEMERVDLLNDAVLRAREAGVPIKMNKFMRETLYGY</sequence>
<dbReference type="RefSeq" id="WP_233392671.1">
    <property type="nucleotide sequence ID" value="NZ_JAJTWT010000005.1"/>
</dbReference>
<name>A0ABS8XI41_9BURK</name>